<proteinExistence type="predicted"/>
<dbReference type="Pfam" id="PF00027">
    <property type="entry name" value="cNMP_binding"/>
    <property type="match status" value="1"/>
</dbReference>
<sequence length="186" mass="21580">MQPMLASLLQQVPYFTPDDIAAFVPLWHKKVTVSRGDFLVREGQVEQHLYFVLSGAFWLYYPTPAENICVGFAYPNTLVTAFPSLVTQQPSTYCIQALRKAELLAITKSDFDTIQEKRPVFGKFWRLELEKALMGKMEREIDLQLLTPEQRLQRLLARSPHIFQLVPRKYIASYLRMTPETLSRIL</sequence>
<feature type="domain" description="Cyclic nucleotide-binding" evidence="1">
    <location>
        <begin position="36"/>
        <end position="114"/>
    </location>
</feature>
<dbReference type="AlphaFoldDB" id="A0A839GKU1"/>
<accession>A0A839GKU1</accession>
<protein>
    <submittedName>
        <fullName evidence="2">CRP-like cAMP-binding protein</fullName>
    </submittedName>
</protein>
<evidence type="ECO:0000313" key="2">
    <source>
        <dbReference type="EMBL" id="MBA9076205.1"/>
    </source>
</evidence>
<keyword evidence="3" id="KW-1185">Reference proteome</keyword>
<evidence type="ECO:0000259" key="1">
    <source>
        <dbReference type="PROSITE" id="PS50042"/>
    </source>
</evidence>
<name>A0A839GKU1_9BACT</name>
<dbReference type="InterPro" id="IPR014710">
    <property type="entry name" value="RmlC-like_jellyroll"/>
</dbReference>
<dbReference type="PROSITE" id="PS50042">
    <property type="entry name" value="CNMP_BINDING_3"/>
    <property type="match status" value="1"/>
</dbReference>
<dbReference type="SUPFAM" id="SSF51206">
    <property type="entry name" value="cAMP-binding domain-like"/>
    <property type="match status" value="1"/>
</dbReference>
<dbReference type="InterPro" id="IPR018490">
    <property type="entry name" value="cNMP-bd_dom_sf"/>
</dbReference>
<dbReference type="CDD" id="cd00038">
    <property type="entry name" value="CAP_ED"/>
    <property type="match status" value="1"/>
</dbReference>
<comment type="caution">
    <text evidence="2">The sequence shown here is derived from an EMBL/GenBank/DDBJ whole genome shotgun (WGS) entry which is preliminary data.</text>
</comment>
<dbReference type="RefSeq" id="WP_182511994.1">
    <property type="nucleotide sequence ID" value="NZ_JACJIQ010000002.1"/>
</dbReference>
<dbReference type="Gene3D" id="2.60.120.10">
    <property type="entry name" value="Jelly Rolls"/>
    <property type="match status" value="1"/>
</dbReference>
<dbReference type="Proteomes" id="UP000563094">
    <property type="component" value="Unassembled WGS sequence"/>
</dbReference>
<organism evidence="2 3">
    <name type="scientific">Rufibacter quisquiliarum</name>
    <dbReference type="NCBI Taxonomy" id="1549639"/>
    <lineage>
        <taxon>Bacteria</taxon>
        <taxon>Pseudomonadati</taxon>
        <taxon>Bacteroidota</taxon>
        <taxon>Cytophagia</taxon>
        <taxon>Cytophagales</taxon>
        <taxon>Hymenobacteraceae</taxon>
        <taxon>Rufibacter</taxon>
    </lineage>
</organism>
<evidence type="ECO:0000313" key="3">
    <source>
        <dbReference type="Proteomes" id="UP000563094"/>
    </source>
</evidence>
<dbReference type="EMBL" id="JACJIQ010000002">
    <property type="protein sequence ID" value="MBA9076205.1"/>
    <property type="molecule type" value="Genomic_DNA"/>
</dbReference>
<gene>
    <name evidence="2" type="ORF">FHS90_000907</name>
</gene>
<reference evidence="2 3" key="1">
    <citation type="submission" date="2020-08" db="EMBL/GenBank/DDBJ databases">
        <title>Genomic Encyclopedia of Type Strains, Phase IV (KMG-IV): sequencing the most valuable type-strain genomes for metagenomic binning, comparative biology and taxonomic classification.</title>
        <authorList>
            <person name="Goeker M."/>
        </authorList>
    </citation>
    <scope>NUCLEOTIDE SEQUENCE [LARGE SCALE GENOMIC DNA]</scope>
    <source>
        <strain evidence="2 3">DSM 29854</strain>
    </source>
</reference>
<dbReference type="InterPro" id="IPR000595">
    <property type="entry name" value="cNMP-bd_dom"/>
</dbReference>